<dbReference type="CDD" id="cd01335">
    <property type="entry name" value="Radical_SAM"/>
    <property type="match status" value="1"/>
</dbReference>
<evidence type="ECO:0000256" key="3">
    <source>
        <dbReference type="ARBA" id="ARBA00023004"/>
    </source>
</evidence>
<dbReference type="InterPro" id="IPR013785">
    <property type="entry name" value="Aldolase_TIM"/>
</dbReference>
<dbReference type="GO" id="GO:0046872">
    <property type="term" value="F:metal ion binding"/>
    <property type="evidence" value="ECO:0007669"/>
    <property type="project" value="UniProtKB-KW"/>
</dbReference>
<keyword evidence="2" id="KW-0479">Metal-binding</keyword>
<dbReference type="SUPFAM" id="SSF102114">
    <property type="entry name" value="Radical SAM enzymes"/>
    <property type="match status" value="1"/>
</dbReference>
<dbReference type="InterPro" id="IPR007197">
    <property type="entry name" value="rSAM"/>
</dbReference>
<accession>A0A1F5TG28</accession>
<name>A0A1F5TG28_9BACT</name>
<dbReference type="SFLD" id="SFLDS00029">
    <property type="entry name" value="Radical_SAM"/>
    <property type="match status" value="1"/>
</dbReference>
<dbReference type="Gene3D" id="3.20.20.70">
    <property type="entry name" value="Aldolase class I"/>
    <property type="match status" value="1"/>
</dbReference>
<gene>
    <name evidence="6" type="ORF">A2482_02320</name>
</gene>
<dbReference type="NCBIfam" id="TIGR04085">
    <property type="entry name" value="rSAM_more_4Fe4S"/>
    <property type="match status" value="1"/>
</dbReference>
<feature type="domain" description="Radical SAM core" evidence="5">
    <location>
        <begin position="1"/>
        <end position="208"/>
    </location>
</feature>
<proteinExistence type="predicted"/>
<dbReference type="Pfam" id="PF13186">
    <property type="entry name" value="SPASM"/>
    <property type="match status" value="1"/>
</dbReference>
<dbReference type="PANTHER" id="PTHR11228:SF7">
    <property type="entry name" value="PQQA PEPTIDE CYCLASE"/>
    <property type="match status" value="1"/>
</dbReference>
<organism evidence="6 7">
    <name type="scientific">Candidatus Falkowbacteria bacterium RIFOXYC2_FULL_48_21</name>
    <dbReference type="NCBI Taxonomy" id="1798005"/>
    <lineage>
        <taxon>Bacteria</taxon>
        <taxon>Candidatus Falkowiibacteriota</taxon>
    </lineage>
</organism>
<evidence type="ECO:0000313" key="7">
    <source>
        <dbReference type="Proteomes" id="UP000178656"/>
    </source>
</evidence>
<dbReference type="PROSITE" id="PS51918">
    <property type="entry name" value="RADICAL_SAM"/>
    <property type="match status" value="1"/>
</dbReference>
<protein>
    <recommendedName>
        <fullName evidence="5">Radical SAM core domain-containing protein</fullName>
    </recommendedName>
</protein>
<comment type="caution">
    <text evidence="6">The sequence shown here is derived from an EMBL/GenBank/DDBJ whole genome shotgun (WGS) entry which is preliminary data.</text>
</comment>
<keyword evidence="3" id="KW-0408">Iron</keyword>
<dbReference type="AlphaFoldDB" id="A0A1F5TG28"/>
<dbReference type="PANTHER" id="PTHR11228">
    <property type="entry name" value="RADICAL SAM DOMAIN PROTEIN"/>
    <property type="match status" value="1"/>
</dbReference>
<dbReference type="Pfam" id="PF04055">
    <property type="entry name" value="Radical_SAM"/>
    <property type="match status" value="1"/>
</dbReference>
<reference evidence="6 7" key="1">
    <citation type="journal article" date="2016" name="Nat. Commun.">
        <title>Thousands of microbial genomes shed light on interconnected biogeochemical processes in an aquifer system.</title>
        <authorList>
            <person name="Anantharaman K."/>
            <person name="Brown C.T."/>
            <person name="Hug L.A."/>
            <person name="Sharon I."/>
            <person name="Castelle C.J."/>
            <person name="Probst A.J."/>
            <person name="Thomas B.C."/>
            <person name="Singh A."/>
            <person name="Wilkins M.J."/>
            <person name="Karaoz U."/>
            <person name="Brodie E.L."/>
            <person name="Williams K.H."/>
            <person name="Hubbard S.S."/>
            <person name="Banfield J.F."/>
        </authorList>
    </citation>
    <scope>NUCLEOTIDE SEQUENCE [LARGE SCALE GENOMIC DNA]</scope>
</reference>
<dbReference type="Proteomes" id="UP000178656">
    <property type="component" value="Unassembled WGS sequence"/>
</dbReference>
<evidence type="ECO:0000256" key="1">
    <source>
        <dbReference type="ARBA" id="ARBA00022691"/>
    </source>
</evidence>
<dbReference type="InterPro" id="IPR050377">
    <property type="entry name" value="Radical_SAM_PqqE_MftC-like"/>
</dbReference>
<dbReference type="InterPro" id="IPR058240">
    <property type="entry name" value="rSAM_sf"/>
</dbReference>
<dbReference type="EMBL" id="MFGM01000013">
    <property type="protein sequence ID" value="OGF37880.1"/>
    <property type="molecule type" value="Genomic_DNA"/>
</dbReference>
<dbReference type="GO" id="GO:0051536">
    <property type="term" value="F:iron-sulfur cluster binding"/>
    <property type="evidence" value="ECO:0007669"/>
    <property type="project" value="UniProtKB-KW"/>
</dbReference>
<dbReference type="SFLD" id="SFLDG01067">
    <property type="entry name" value="SPASM/twitch_domain_containing"/>
    <property type="match status" value="1"/>
</dbReference>
<dbReference type="SFLD" id="SFLDG01386">
    <property type="entry name" value="main_SPASM_domain-containing"/>
    <property type="match status" value="1"/>
</dbReference>
<evidence type="ECO:0000256" key="4">
    <source>
        <dbReference type="ARBA" id="ARBA00023014"/>
    </source>
</evidence>
<keyword evidence="4" id="KW-0411">Iron-sulfur</keyword>
<evidence type="ECO:0000259" key="5">
    <source>
        <dbReference type="PROSITE" id="PS51918"/>
    </source>
</evidence>
<sequence length="361" mass="40709">MDIRSVGWGFGGCNMHCEHCYNASILESHACDFETLKKVADKICPRIRDINYGTGEFSFNPSTLKLARYIKAAYPQVRQALTSNGTTVLLVQPEELPKLFHDIDISLDFPNPEEHNRFRGHPEAWHWVLESLKRMQDVGMERSIVTCVTSETTDDHIEQFLELSAKFGASWRTNWFRQTGRGKEHLRLTTPRFWQIIKLLAQKGVTFESLSDPLLSALLSHHEKNQPVGRCACGTLSCRIQTDLSVTPCVYLKGKAWSGGNIAETDMDQIYNSPTFRAVRERQPPFCESCVYLAACHGGCASRAFLHNGSLNNPDDFCPFYPDADKNAVNDMLEEISSLITVTHGCDKVHDGYLCTMIVKP</sequence>
<keyword evidence="1" id="KW-0949">S-adenosyl-L-methionine</keyword>
<evidence type="ECO:0000256" key="2">
    <source>
        <dbReference type="ARBA" id="ARBA00022723"/>
    </source>
</evidence>
<dbReference type="GO" id="GO:0003824">
    <property type="term" value="F:catalytic activity"/>
    <property type="evidence" value="ECO:0007669"/>
    <property type="project" value="InterPro"/>
</dbReference>
<dbReference type="InterPro" id="IPR023885">
    <property type="entry name" value="4Fe4S-binding_SPASM_dom"/>
</dbReference>
<evidence type="ECO:0000313" key="6">
    <source>
        <dbReference type="EMBL" id="OGF37880.1"/>
    </source>
</evidence>